<dbReference type="InterPro" id="IPR036390">
    <property type="entry name" value="WH_DNA-bd_sf"/>
</dbReference>
<dbReference type="AlphaFoldDB" id="A0A7C9HCP4"/>
<dbReference type="InterPro" id="IPR036388">
    <property type="entry name" value="WH-like_DNA-bd_sf"/>
</dbReference>
<dbReference type="InterPro" id="IPR000835">
    <property type="entry name" value="HTH_MarR-typ"/>
</dbReference>
<keyword evidence="2" id="KW-0238">DNA-binding</keyword>
<evidence type="ECO:0000313" key="2">
    <source>
        <dbReference type="EMBL" id="MTJ05127.1"/>
    </source>
</evidence>
<dbReference type="EMBL" id="VENJ01000014">
    <property type="protein sequence ID" value="MTJ05127.1"/>
    <property type="molecule type" value="Genomic_DNA"/>
</dbReference>
<feature type="domain" description="HTH marR-type" evidence="1">
    <location>
        <begin position="53"/>
        <end position="118"/>
    </location>
</feature>
<name>A0A7C9HCP4_9RHOB</name>
<dbReference type="GO" id="GO:0003700">
    <property type="term" value="F:DNA-binding transcription factor activity"/>
    <property type="evidence" value="ECO:0007669"/>
    <property type="project" value="InterPro"/>
</dbReference>
<reference evidence="2 3" key="1">
    <citation type="submission" date="2019-06" db="EMBL/GenBank/DDBJ databases">
        <title>Enrichment of Autotrophic Halophilic Microorganisms from Red Sea Brine Pool Using Microbial Electrosynthesis System.</title>
        <authorList>
            <person name="Alqahtani M.F."/>
            <person name="Bajracharya S."/>
            <person name="Katuri K.P."/>
            <person name="Ali M."/>
            <person name="Saikaly P.E."/>
        </authorList>
    </citation>
    <scope>NUCLEOTIDE SEQUENCE [LARGE SCALE GENOMIC DNA]</scope>
    <source>
        <strain evidence="2">MES6</strain>
    </source>
</reference>
<dbReference type="InterPro" id="IPR014601">
    <property type="entry name" value="Trans_reg_MarR_HTH"/>
</dbReference>
<dbReference type="Gene3D" id="1.10.10.10">
    <property type="entry name" value="Winged helix-like DNA-binding domain superfamily/Winged helix DNA-binding domain"/>
    <property type="match status" value="1"/>
</dbReference>
<sequence>MTNDAIGPVVSSSHLAEGSFAEVSEFEFGLIIASNAFDRWVVRAMSAAGYPDLSALDVLVLHTVRHRGRSKKLADICLVLNVEDTHTVTYAIKKLTRAGLVKTGRSGKEKTVEATQAGADACDRYREIREGLLISTVQELGLEPDQVSKLAALLRLMSGQYDQAARAATSL</sequence>
<protein>
    <submittedName>
        <fullName evidence="2">Winged helix DNA-binding protein</fullName>
    </submittedName>
</protein>
<dbReference type="RefSeq" id="WP_273249959.1">
    <property type="nucleotide sequence ID" value="NZ_VENJ01000014.1"/>
</dbReference>
<evidence type="ECO:0000259" key="1">
    <source>
        <dbReference type="Pfam" id="PF13463"/>
    </source>
</evidence>
<accession>A0A7C9HCP4</accession>
<dbReference type="PIRSF" id="PIRSF036158">
    <property type="entry name" value="UCP036158_MarR"/>
    <property type="match status" value="1"/>
</dbReference>
<evidence type="ECO:0000313" key="3">
    <source>
        <dbReference type="Proteomes" id="UP000483078"/>
    </source>
</evidence>
<dbReference type="GO" id="GO:0003677">
    <property type="term" value="F:DNA binding"/>
    <property type="evidence" value="ECO:0007669"/>
    <property type="project" value="UniProtKB-KW"/>
</dbReference>
<dbReference type="SUPFAM" id="SSF46785">
    <property type="entry name" value="Winged helix' DNA-binding domain"/>
    <property type="match status" value="1"/>
</dbReference>
<proteinExistence type="predicted"/>
<organism evidence="2 3">
    <name type="scientific">Sediminimonas qiaohouensis</name>
    <dbReference type="NCBI Taxonomy" id="552061"/>
    <lineage>
        <taxon>Bacteria</taxon>
        <taxon>Pseudomonadati</taxon>
        <taxon>Pseudomonadota</taxon>
        <taxon>Alphaproteobacteria</taxon>
        <taxon>Rhodobacterales</taxon>
        <taxon>Roseobacteraceae</taxon>
        <taxon>Sediminimonas</taxon>
    </lineage>
</organism>
<dbReference type="Proteomes" id="UP000483078">
    <property type="component" value="Unassembled WGS sequence"/>
</dbReference>
<dbReference type="Pfam" id="PF13463">
    <property type="entry name" value="HTH_27"/>
    <property type="match status" value="1"/>
</dbReference>
<comment type="caution">
    <text evidence="2">The sequence shown here is derived from an EMBL/GenBank/DDBJ whole genome shotgun (WGS) entry which is preliminary data.</text>
</comment>
<gene>
    <name evidence="2" type="ORF">FH759_10615</name>
</gene>